<dbReference type="EMBL" id="FP929064">
    <property type="protein sequence ID" value="CCT61095.1"/>
    <property type="molecule type" value="Genomic_DNA"/>
</dbReference>
<dbReference type="EC" id="2.3.1.257" evidence="4"/>
<proteinExistence type="inferred from homology"/>
<dbReference type="PANTHER" id="PTHR20531">
    <property type="entry name" value="N-ALPHA-ACETYLTRANSFERASE 40"/>
    <property type="match status" value="1"/>
</dbReference>
<keyword evidence="8" id="KW-0539">Nucleus</keyword>
<dbReference type="OrthoDB" id="424551at2759"/>
<evidence type="ECO:0000259" key="12">
    <source>
        <dbReference type="PROSITE" id="PS51186"/>
    </source>
</evidence>
<evidence type="ECO:0000313" key="13">
    <source>
        <dbReference type="EMBL" id="CCT61095.1"/>
    </source>
</evidence>
<accession>M1ZJE9</accession>
<dbReference type="GO" id="GO:0010485">
    <property type="term" value="F:histone H4 acetyltransferase activity"/>
    <property type="evidence" value="ECO:0007669"/>
    <property type="project" value="InterPro"/>
</dbReference>
<evidence type="ECO:0000256" key="10">
    <source>
        <dbReference type="ARBA" id="ARBA00047821"/>
    </source>
</evidence>
<dbReference type="PROSITE" id="PS51186">
    <property type="entry name" value="GNAT"/>
    <property type="match status" value="1"/>
</dbReference>
<dbReference type="InterPro" id="IPR000182">
    <property type="entry name" value="GNAT_dom"/>
</dbReference>
<evidence type="ECO:0000256" key="11">
    <source>
        <dbReference type="ARBA" id="ARBA00049524"/>
    </source>
</evidence>
<evidence type="ECO:0000313" key="14">
    <source>
        <dbReference type="Proteomes" id="UP000002668"/>
    </source>
</evidence>
<comment type="subcellular location">
    <subcellularLocation>
        <location evidence="2">Cytoplasm</location>
    </subcellularLocation>
    <subcellularLocation>
        <location evidence="1">Nucleus</location>
    </subcellularLocation>
</comment>
<dbReference type="PANTHER" id="PTHR20531:SF1">
    <property type="entry name" value="N-ALPHA-ACETYLTRANSFERASE 40"/>
    <property type="match status" value="1"/>
</dbReference>
<evidence type="ECO:0000256" key="7">
    <source>
        <dbReference type="ARBA" id="ARBA00022679"/>
    </source>
</evidence>
<evidence type="ECO:0000256" key="5">
    <source>
        <dbReference type="ARBA" id="ARBA00015043"/>
    </source>
</evidence>
<comment type="similarity">
    <text evidence="3">Belongs to the acetyltransferase family. NAA40 subfamily.</text>
</comment>
<dbReference type="STRING" id="985895.M1ZJE9"/>
<dbReference type="Pfam" id="PF00583">
    <property type="entry name" value="Acetyltransf_1"/>
    <property type="match status" value="1"/>
</dbReference>
<keyword evidence="6" id="KW-0963">Cytoplasm</keyword>
<keyword evidence="9" id="KW-0012">Acyltransferase</keyword>
<keyword evidence="7" id="KW-0808">Transferase</keyword>
<dbReference type="CDD" id="cd04301">
    <property type="entry name" value="NAT_SF"/>
    <property type="match status" value="1"/>
</dbReference>
<keyword evidence="14" id="KW-1185">Reference proteome</keyword>
<gene>
    <name evidence="13" type="ORF">Lema_P124990.1</name>
</gene>
<protein>
    <recommendedName>
        <fullName evidence="5">N-alpha-acetyltransferase 40</fullName>
        <ecNumber evidence="4">2.3.1.257</ecNumber>
    </recommendedName>
</protein>
<dbReference type="SUPFAM" id="SSF55729">
    <property type="entry name" value="Acyl-CoA N-acyltransferases (Nat)"/>
    <property type="match status" value="1"/>
</dbReference>
<reference evidence="13 14" key="1">
    <citation type="journal article" date="2011" name="Nat. Commun.">
        <title>Effector diversification within compartments of the Leptosphaeria maculans genome affected by Repeat-Induced Point mutations.</title>
        <authorList>
            <person name="Rouxel T."/>
            <person name="Grandaubert J."/>
            <person name="Hane J.K."/>
            <person name="Hoede C."/>
            <person name="van de Wouw A.P."/>
            <person name="Couloux A."/>
            <person name="Dominguez V."/>
            <person name="Anthouard V."/>
            <person name="Bally P."/>
            <person name="Bourras S."/>
            <person name="Cozijnsen A.J."/>
            <person name="Ciuffetti L.M."/>
            <person name="Degrave A."/>
            <person name="Dilmaghani A."/>
            <person name="Duret L."/>
            <person name="Fudal I."/>
            <person name="Goodwin S.B."/>
            <person name="Gout L."/>
            <person name="Glaser N."/>
            <person name="Linglin J."/>
            <person name="Kema G.H.J."/>
            <person name="Lapalu N."/>
            <person name="Lawrence C.B."/>
            <person name="May K."/>
            <person name="Meyer M."/>
            <person name="Ollivier B."/>
            <person name="Poulain J."/>
            <person name="Schoch C.L."/>
            <person name="Simon A."/>
            <person name="Spatafora J.W."/>
            <person name="Stachowiak A."/>
            <person name="Turgeon B.G."/>
            <person name="Tyler B.M."/>
            <person name="Vincent D."/>
            <person name="Weissenbach J."/>
            <person name="Amselem J."/>
            <person name="Quesneville H."/>
            <person name="Oliver R.P."/>
            <person name="Wincker P."/>
            <person name="Balesdent M.-H."/>
            <person name="Howlett B.J."/>
        </authorList>
    </citation>
    <scope>NUCLEOTIDE SEQUENCE [LARGE SCALE GENOMIC DNA]</scope>
    <source>
        <strain evidence="14">JN3 / isolate v23.1.3 / race Av1-4-5-6-7-8</strain>
    </source>
</reference>
<dbReference type="FunCoup" id="M1ZJE9">
    <property type="interactions" value="87"/>
</dbReference>
<comment type="catalytic activity">
    <reaction evidence="10">
        <text>N-terminal L-seryl-[histone H2A] + acetyl-CoA = N-terminal N(alpha)-acetyl-L-seryl-[histone H2A] + CoA + H(+)</text>
        <dbReference type="Rhea" id="RHEA:50600"/>
        <dbReference type="Rhea" id="RHEA-COMP:12742"/>
        <dbReference type="Rhea" id="RHEA-COMP:12744"/>
        <dbReference type="ChEBI" id="CHEBI:15378"/>
        <dbReference type="ChEBI" id="CHEBI:57287"/>
        <dbReference type="ChEBI" id="CHEBI:57288"/>
        <dbReference type="ChEBI" id="CHEBI:64738"/>
        <dbReference type="ChEBI" id="CHEBI:83690"/>
        <dbReference type="EC" id="2.3.1.257"/>
    </reaction>
</comment>
<comment type="catalytic activity">
    <reaction evidence="11">
        <text>N-terminal L-seryl-[histone H4] + acetyl-CoA = N-terminal N(alpha)-acetyl-L-seryl-[histone H4] + CoA + H(+)</text>
        <dbReference type="Rhea" id="RHEA:50596"/>
        <dbReference type="Rhea" id="RHEA-COMP:12740"/>
        <dbReference type="Rhea" id="RHEA-COMP:12743"/>
        <dbReference type="ChEBI" id="CHEBI:15378"/>
        <dbReference type="ChEBI" id="CHEBI:57287"/>
        <dbReference type="ChEBI" id="CHEBI:57288"/>
        <dbReference type="ChEBI" id="CHEBI:64738"/>
        <dbReference type="ChEBI" id="CHEBI:83690"/>
        <dbReference type="EC" id="2.3.1.257"/>
    </reaction>
</comment>
<dbReference type="AlphaFoldDB" id="M1ZJE9"/>
<evidence type="ECO:0000256" key="6">
    <source>
        <dbReference type="ARBA" id="ARBA00022490"/>
    </source>
</evidence>
<dbReference type="Proteomes" id="UP000002668">
    <property type="component" value="Genome"/>
</dbReference>
<name>M1ZJE9_LEPMJ</name>
<dbReference type="GO" id="GO:0005634">
    <property type="term" value="C:nucleus"/>
    <property type="evidence" value="ECO:0007669"/>
    <property type="project" value="UniProtKB-SubCell"/>
</dbReference>
<sequence>MTVEKLLEDDASGLRAYESLRTRPSFQLQLVLSGASLTEDDLHACIDLVEATSGADYKASSIGWHRSAKAEEMMDPKMILLLLRENSVRSNPHTKGPTGGDNVCPLHAPNFYYAQNPVSSARSRNNRIIGFISFMFTSDDPPHEDREVVYIYEIHLAESLRGQGLGSHLIRFAELVAQQCGISKIMLTVFTANTGAKALYERLGYSKDACSPRDKVMRRKVVKADYMIMSKELAGS</sequence>
<evidence type="ECO:0000256" key="4">
    <source>
        <dbReference type="ARBA" id="ARBA00012950"/>
    </source>
</evidence>
<dbReference type="GO" id="GO:0005737">
    <property type="term" value="C:cytoplasm"/>
    <property type="evidence" value="ECO:0007669"/>
    <property type="project" value="UniProtKB-SubCell"/>
</dbReference>
<dbReference type="VEuPathDB" id="FungiDB:Lema_P124990.1"/>
<dbReference type="GO" id="GO:0043998">
    <property type="term" value="F:histone H2A acetyltransferase activity"/>
    <property type="evidence" value="ECO:0007669"/>
    <property type="project" value="InterPro"/>
</dbReference>
<evidence type="ECO:0000256" key="1">
    <source>
        <dbReference type="ARBA" id="ARBA00004123"/>
    </source>
</evidence>
<feature type="domain" description="N-acetyltransferase" evidence="12">
    <location>
        <begin position="46"/>
        <end position="232"/>
    </location>
</feature>
<organism evidence="13 14">
    <name type="scientific">Leptosphaeria maculans (strain JN3 / isolate v23.1.3 / race Av1-4-5-6-7-8)</name>
    <name type="common">Blackleg fungus</name>
    <name type="synonym">Phoma lingam</name>
    <dbReference type="NCBI Taxonomy" id="985895"/>
    <lineage>
        <taxon>Eukaryota</taxon>
        <taxon>Fungi</taxon>
        <taxon>Dikarya</taxon>
        <taxon>Ascomycota</taxon>
        <taxon>Pezizomycotina</taxon>
        <taxon>Dothideomycetes</taxon>
        <taxon>Pleosporomycetidae</taxon>
        <taxon>Pleosporales</taxon>
        <taxon>Pleosporineae</taxon>
        <taxon>Leptosphaeriaceae</taxon>
        <taxon>Plenodomus</taxon>
        <taxon>Plenodomus lingam/Leptosphaeria maculans species complex</taxon>
    </lineage>
</organism>
<evidence type="ECO:0000256" key="9">
    <source>
        <dbReference type="ARBA" id="ARBA00023315"/>
    </source>
</evidence>
<dbReference type="GO" id="GO:1990189">
    <property type="term" value="F:protein N-terminal-serine acetyltransferase activity"/>
    <property type="evidence" value="ECO:0007669"/>
    <property type="project" value="UniProtKB-EC"/>
</dbReference>
<dbReference type="InterPro" id="IPR016181">
    <property type="entry name" value="Acyl_CoA_acyltransferase"/>
</dbReference>
<evidence type="ECO:0000256" key="3">
    <source>
        <dbReference type="ARBA" id="ARBA00008870"/>
    </source>
</evidence>
<dbReference type="InterPro" id="IPR039949">
    <property type="entry name" value="NAA40"/>
</dbReference>
<dbReference type="InParanoid" id="M1ZJE9"/>
<dbReference type="Gene3D" id="3.40.630.30">
    <property type="match status" value="1"/>
</dbReference>
<evidence type="ECO:0000256" key="2">
    <source>
        <dbReference type="ARBA" id="ARBA00004496"/>
    </source>
</evidence>
<evidence type="ECO:0000256" key="8">
    <source>
        <dbReference type="ARBA" id="ARBA00023242"/>
    </source>
</evidence>